<sequence length="267" mass="28488">MGRRGRRRAARARSGGPGLSKPFLFLGTRAEDAAADGEYDAVLLAGGLDEPDVRRVRLEQQPLAEALGGPVDLDDWSGIVLGGGPFNVSDPPEAKSDVQRRVEAELGDLCRRVVAADHPFLGCCYGIGTLGVLPGGVVDRTYGEPIGAVEIGLTDEGRTDPLTGVLPERFAAYLGHKEAVARLPDGAVLLASSATCPVQAFRIGRNVYATQFHPELDVDGLCLRIEVYEHHGYFEPGGAETLKALARAASVTEPARLVARFVELHQR</sequence>
<evidence type="ECO:0000313" key="2">
    <source>
        <dbReference type="EMBL" id="MDN4161006.1"/>
    </source>
</evidence>
<keyword evidence="3" id="KW-1185">Reference proteome</keyword>
<dbReference type="PANTHER" id="PTHR42695:SF5">
    <property type="entry name" value="GLUTAMINE AMIDOTRANSFERASE YLR126C-RELATED"/>
    <property type="match status" value="1"/>
</dbReference>
<evidence type="ECO:0000259" key="1">
    <source>
        <dbReference type="Pfam" id="PF00117"/>
    </source>
</evidence>
<dbReference type="NCBIfam" id="NF005743">
    <property type="entry name" value="PRK07567.1"/>
    <property type="match status" value="1"/>
</dbReference>
<gene>
    <name evidence="2" type="ORF">QWY29_06525</name>
</gene>
<dbReference type="PANTHER" id="PTHR42695">
    <property type="entry name" value="GLUTAMINE AMIDOTRANSFERASE YLR126C-RELATED"/>
    <property type="match status" value="1"/>
</dbReference>
<dbReference type="Proteomes" id="UP001168537">
    <property type="component" value="Unassembled WGS sequence"/>
</dbReference>
<dbReference type="PROSITE" id="PS51273">
    <property type="entry name" value="GATASE_TYPE_1"/>
    <property type="match status" value="1"/>
</dbReference>
<dbReference type="SUPFAM" id="SSF52317">
    <property type="entry name" value="Class I glutamine amidotransferase-like"/>
    <property type="match status" value="1"/>
</dbReference>
<accession>A0ABT8ESM6</accession>
<protein>
    <submittedName>
        <fullName evidence="2">Glutamine amidotransferase</fullName>
    </submittedName>
</protein>
<dbReference type="CDD" id="cd01741">
    <property type="entry name" value="GATase1_1"/>
    <property type="match status" value="1"/>
</dbReference>
<evidence type="ECO:0000313" key="3">
    <source>
        <dbReference type="Proteomes" id="UP001168537"/>
    </source>
</evidence>
<dbReference type="InterPro" id="IPR029062">
    <property type="entry name" value="Class_I_gatase-like"/>
</dbReference>
<feature type="domain" description="Glutamine amidotransferase" evidence="1">
    <location>
        <begin position="73"/>
        <end position="216"/>
    </location>
</feature>
<dbReference type="EMBL" id="JAUHJR010000002">
    <property type="protein sequence ID" value="MDN4161006.1"/>
    <property type="molecule type" value="Genomic_DNA"/>
</dbReference>
<keyword evidence="2" id="KW-0315">Glutamine amidotransferase</keyword>
<reference evidence="2" key="1">
    <citation type="submission" date="2023-06" db="EMBL/GenBank/DDBJ databases">
        <title>Draft genome sequence of Nocardioides sp. SOB72.</title>
        <authorList>
            <person name="Zhang G."/>
        </authorList>
    </citation>
    <scope>NUCLEOTIDE SEQUENCE</scope>
    <source>
        <strain evidence="2">SOB72</strain>
    </source>
</reference>
<dbReference type="Gene3D" id="3.40.50.880">
    <property type="match status" value="1"/>
</dbReference>
<dbReference type="InterPro" id="IPR044992">
    <property type="entry name" value="ChyE-like"/>
</dbReference>
<organism evidence="2 3">
    <name type="scientific">Nocardioides abyssi</name>
    <dbReference type="NCBI Taxonomy" id="3058370"/>
    <lineage>
        <taxon>Bacteria</taxon>
        <taxon>Bacillati</taxon>
        <taxon>Actinomycetota</taxon>
        <taxon>Actinomycetes</taxon>
        <taxon>Propionibacteriales</taxon>
        <taxon>Nocardioidaceae</taxon>
        <taxon>Nocardioides</taxon>
    </lineage>
</organism>
<name>A0ABT8ESM6_9ACTN</name>
<dbReference type="InterPro" id="IPR017926">
    <property type="entry name" value="GATASE"/>
</dbReference>
<comment type="caution">
    <text evidence="2">The sequence shown here is derived from an EMBL/GenBank/DDBJ whole genome shotgun (WGS) entry which is preliminary data.</text>
</comment>
<proteinExistence type="predicted"/>
<dbReference type="Pfam" id="PF00117">
    <property type="entry name" value="GATase"/>
    <property type="match status" value="1"/>
</dbReference>
<dbReference type="RefSeq" id="WP_300959886.1">
    <property type="nucleotide sequence ID" value="NZ_JAUHJR010000002.1"/>
</dbReference>